<dbReference type="EC" id="2.7.7.77" evidence="8"/>
<dbReference type="InterPro" id="IPR013482">
    <property type="entry name" value="Molybde_CF_guanTrfase"/>
</dbReference>
<feature type="binding site" evidence="8">
    <location>
        <position position="113"/>
    </location>
    <ligand>
        <name>GTP</name>
        <dbReference type="ChEBI" id="CHEBI:37565"/>
    </ligand>
</feature>
<gene>
    <name evidence="8 10" type="primary">mobA</name>
    <name evidence="10" type="ORF">NITFAB_0649</name>
</gene>
<dbReference type="GO" id="GO:0005525">
    <property type="term" value="F:GTP binding"/>
    <property type="evidence" value="ECO:0007669"/>
    <property type="project" value="UniProtKB-UniRule"/>
</dbReference>
<dbReference type="EMBL" id="LS423452">
    <property type="protein sequence ID" value="SPS05060.1"/>
    <property type="molecule type" value="Genomic_DNA"/>
</dbReference>
<evidence type="ECO:0000256" key="3">
    <source>
        <dbReference type="ARBA" id="ARBA00022723"/>
    </source>
</evidence>
<comment type="function">
    <text evidence="8">Transfers a GMP moiety from GTP to Mo-molybdopterin (Mo-MPT) cofactor (Moco or molybdenum cofactor) to form Mo-molybdopterin guanine dinucleotide (Mo-MGD) cofactor.</text>
</comment>
<dbReference type="GO" id="GO:0005737">
    <property type="term" value="C:cytoplasm"/>
    <property type="evidence" value="ECO:0007669"/>
    <property type="project" value="UniProtKB-SubCell"/>
</dbReference>
<dbReference type="SUPFAM" id="SSF53448">
    <property type="entry name" value="Nucleotide-diphospho-sugar transferases"/>
    <property type="match status" value="1"/>
</dbReference>
<feature type="binding site" evidence="8">
    <location>
        <begin position="25"/>
        <end position="27"/>
    </location>
    <ligand>
        <name>GTP</name>
        <dbReference type="ChEBI" id="CHEBI:37565"/>
    </ligand>
</feature>
<evidence type="ECO:0000256" key="7">
    <source>
        <dbReference type="ARBA" id="ARBA00023150"/>
    </source>
</evidence>
<sequence>MSRGRVKLERISSDMPRPAVTTVILAGGLGTRIGGEKGLKLLHGRPLIGWVLNSVSHQSEEILINANGELDPYSCFGYSIIADQIPDWPGPLAGLQVALRCARHDWVVSVPCDTPFLPDNLISGLFEAVRQSGRKEASVVLVAGRRQPTIALYHKSVLFKLDNYLASGGRKVNGWLETLQLGEAQFDNEMAFKNINTPDDLVFAKAISEQEVVREFSDSLMCNREAK</sequence>
<dbReference type="NCBIfam" id="TIGR02665">
    <property type="entry name" value="molyb_mobA"/>
    <property type="match status" value="1"/>
</dbReference>
<evidence type="ECO:0000256" key="6">
    <source>
        <dbReference type="ARBA" id="ARBA00023134"/>
    </source>
</evidence>
<feature type="binding site" evidence="8">
    <location>
        <position position="65"/>
    </location>
    <ligand>
        <name>GTP</name>
        <dbReference type="ChEBI" id="CHEBI:37565"/>
    </ligand>
</feature>
<organism evidence="10">
    <name type="scientific">Candidatus Nitrotoga fabula</name>
    <dbReference type="NCBI Taxonomy" id="2182327"/>
    <lineage>
        <taxon>Bacteria</taxon>
        <taxon>Pseudomonadati</taxon>
        <taxon>Pseudomonadota</taxon>
        <taxon>Betaproteobacteria</taxon>
        <taxon>Nitrosomonadales</taxon>
        <taxon>Gallionellaceae</taxon>
        <taxon>Candidatus Nitrotoga</taxon>
    </lineage>
</organism>
<proteinExistence type="inferred from homology"/>
<accession>A0A2X0QTG1</accession>
<keyword evidence="5 8" id="KW-0460">Magnesium</keyword>
<comment type="subcellular location">
    <subcellularLocation>
        <location evidence="8">Cytoplasm</location>
    </subcellularLocation>
</comment>
<keyword evidence="3 8" id="KW-0479">Metal-binding</keyword>
<evidence type="ECO:0000256" key="5">
    <source>
        <dbReference type="ARBA" id="ARBA00022842"/>
    </source>
</evidence>
<feature type="binding site" evidence="8">
    <location>
        <position position="83"/>
    </location>
    <ligand>
        <name>GTP</name>
        <dbReference type="ChEBI" id="CHEBI:37565"/>
    </ligand>
</feature>
<keyword evidence="10" id="KW-0548">Nucleotidyltransferase</keyword>
<evidence type="ECO:0000259" key="9">
    <source>
        <dbReference type="Pfam" id="PF12804"/>
    </source>
</evidence>
<comment type="subunit">
    <text evidence="8">Monomer.</text>
</comment>
<evidence type="ECO:0000256" key="2">
    <source>
        <dbReference type="ARBA" id="ARBA00022679"/>
    </source>
</evidence>
<dbReference type="GO" id="GO:0046872">
    <property type="term" value="F:metal ion binding"/>
    <property type="evidence" value="ECO:0007669"/>
    <property type="project" value="UniProtKB-KW"/>
</dbReference>
<keyword evidence="4 8" id="KW-0547">Nucleotide-binding</keyword>
<evidence type="ECO:0000256" key="4">
    <source>
        <dbReference type="ARBA" id="ARBA00022741"/>
    </source>
</evidence>
<dbReference type="CDD" id="cd02503">
    <property type="entry name" value="MobA"/>
    <property type="match status" value="1"/>
</dbReference>
<dbReference type="Pfam" id="PF12804">
    <property type="entry name" value="NTP_transf_3"/>
    <property type="match status" value="1"/>
</dbReference>
<dbReference type="Gene3D" id="3.90.550.10">
    <property type="entry name" value="Spore Coat Polysaccharide Biosynthesis Protein SpsA, Chain A"/>
    <property type="match status" value="1"/>
</dbReference>
<comment type="cofactor">
    <cofactor evidence="8">
        <name>Mg(2+)</name>
        <dbReference type="ChEBI" id="CHEBI:18420"/>
    </cofactor>
</comment>
<comment type="catalytic activity">
    <reaction evidence="8">
        <text>Mo-molybdopterin + GTP + H(+) = Mo-molybdopterin guanine dinucleotide + diphosphate</text>
        <dbReference type="Rhea" id="RHEA:34243"/>
        <dbReference type="ChEBI" id="CHEBI:15378"/>
        <dbReference type="ChEBI" id="CHEBI:33019"/>
        <dbReference type="ChEBI" id="CHEBI:37565"/>
        <dbReference type="ChEBI" id="CHEBI:71302"/>
        <dbReference type="ChEBI" id="CHEBI:71310"/>
        <dbReference type="EC" id="2.7.7.77"/>
    </reaction>
</comment>
<feature type="domain" description="MobA-like NTP transferase" evidence="9">
    <location>
        <begin position="23"/>
        <end position="172"/>
    </location>
</feature>
<comment type="similarity">
    <text evidence="8">Belongs to the MobA family.</text>
</comment>
<feature type="binding site" evidence="8">
    <location>
        <position position="37"/>
    </location>
    <ligand>
        <name>GTP</name>
        <dbReference type="ChEBI" id="CHEBI:37565"/>
    </ligand>
</feature>
<keyword evidence="1 8" id="KW-0963">Cytoplasm</keyword>
<feature type="binding site" evidence="8">
    <location>
        <position position="113"/>
    </location>
    <ligand>
        <name>Mg(2+)</name>
        <dbReference type="ChEBI" id="CHEBI:18420"/>
    </ligand>
</feature>
<evidence type="ECO:0000313" key="10">
    <source>
        <dbReference type="EMBL" id="SPS05060.1"/>
    </source>
</evidence>
<reference evidence="10" key="1">
    <citation type="submission" date="2018-05" db="EMBL/GenBank/DDBJ databases">
        <authorList>
            <person name="Lanie J.A."/>
            <person name="Ng W.-L."/>
            <person name="Kazmierczak K.M."/>
            <person name="Andrzejewski T.M."/>
            <person name="Davidsen T.M."/>
            <person name="Wayne K.J."/>
            <person name="Tettelin H."/>
            <person name="Glass J.I."/>
            <person name="Rusch D."/>
            <person name="Podicherti R."/>
            <person name="Tsui H.-C.T."/>
            <person name="Winkler M.E."/>
        </authorList>
    </citation>
    <scope>NUCLEOTIDE SEQUENCE</scope>
    <source>
        <strain evidence="10">KNB</strain>
    </source>
</reference>
<dbReference type="PANTHER" id="PTHR19136:SF81">
    <property type="entry name" value="MOLYBDENUM COFACTOR GUANYLYLTRANSFERASE"/>
    <property type="match status" value="1"/>
</dbReference>
<dbReference type="PANTHER" id="PTHR19136">
    <property type="entry name" value="MOLYBDENUM COFACTOR GUANYLYLTRANSFERASE"/>
    <property type="match status" value="1"/>
</dbReference>
<dbReference type="HAMAP" id="MF_00316">
    <property type="entry name" value="MobA"/>
    <property type="match status" value="1"/>
</dbReference>
<dbReference type="InterPro" id="IPR025877">
    <property type="entry name" value="MobA-like_NTP_Trfase"/>
</dbReference>
<keyword evidence="6 8" id="KW-0342">GTP-binding</keyword>
<evidence type="ECO:0000256" key="1">
    <source>
        <dbReference type="ARBA" id="ARBA00022490"/>
    </source>
</evidence>
<keyword evidence="2 8" id="KW-0808">Transferase</keyword>
<evidence type="ECO:0000256" key="8">
    <source>
        <dbReference type="HAMAP-Rule" id="MF_00316"/>
    </source>
</evidence>
<protein>
    <recommendedName>
        <fullName evidence="8">Molybdenum cofactor guanylyltransferase</fullName>
        <shortName evidence="8">MoCo guanylyltransferase</shortName>
        <ecNumber evidence="8">2.7.7.77</ecNumber>
    </recommendedName>
    <alternativeName>
        <fullName evidence="8">GTP:molybdopterin guanylyltransferase</fullName>
    </alternativeName>
    <alternativeName>
        <fullName evidence="8">Mo-MPT guanylyltransferase</fullName>
    </alternativeName>
    <alternativeName>
        <fullName evidence="8">Molybdopterin guanylyltransferase</fullName>
    </alternativeName>
    <alternativeName>
        <fullName evidence="8">Molybdopterin-guanine dinucleotide synthase</fullName>
        <shortName evidence="8">MGD synthase</shortName>
    </alternativeName>
</protein>
<keyword evidence="7 8" id="KW-0501">Molybdenum cofactor biosynthesis</keyword>
<name>A0A2X0QTG1_9PROT</name>
<comment type="domain">
    <text evidence="8">The N-terminal domain determines nucleotide recognition and specific binding, while the C-terminal domain determines the specific binding to the target protein.</text>
</comment>
<dbReference type="GO" id="GO:1902758">
    <property type="term" value="P:bis(molybdopterin guanine dinucleotide)molybdenum biosynthetic process"/>
    <property type="evidence" value="ECO:0007669"/>
    <property type="project" value="TreeGrafter"/>
</dbReference>
<dbReference type="AlphaFoldDB" id="A0A2X0QTG1"/>
<dbReference type="InterPro" id="IPR029044">
    <property type="entry name" value="Nucleotide-diphossugar_trans"/>
</dbReference>
<dbReference type="GO" id="GO:0061603">
    <property type="term" value="F:molybdenum cofactor guanylyltransferase activity"/>
    <property type="evidence" value="ECO:0007669"/>
    <property type="project" value="UniProtKB-EC"/>
</dbReference>